<name>A0ABX5YJA9_9PLAN</name>
<accession>A0ABX5YJA9</accession>
<reference evidence="1 2" key="1">
    <citation type="submission" date="2019-08" db="EMBL/GenBank/DDBJ databases">
        <title>Deep-cultivation of Planctomycetes and their phenomic and genomic characterization uncovers novel biology.</title>
        <authorList>
            <person name="Wiegand S."/>
            <person name="Jogler M."/>
            <person name="Boedeker C."/>
            <person name="Pinto D."/>
            <person name="Vollmers J."/>
            <person name="Rivas-Marin E."/>
            <person name="Kohn T."/>
            <person name="Peeters S.H."/>
            <person name="Heuer A."/>
            <person name="Rast P."/>
            <person name="Oberbeckmann S."/>
            <person name="Bunk B."/>
            <person name="Jeske O."/>
            <person name="Meyerdierks A."/>
            <person name="Storesund J.E."/>
            <person name="Kallscheuer N."/>
            <person name="Luecker S."/>
            <person name="Lage O.M."/>
            <person name="Pohl T."/>
            <person name="Merkel B.J."/>
            <person name="Hornburger P."/>
            <person name="Mueller R.-W."/>
            <person name="Bruemmer F."/>
            <person name="Labrenz M."/>
            <person name="Spormann A.M."/>
            <person name="Op den Camp H."/>
            <person name="Overmann J."/>
            <person name="Amann R."/>
            <person name="Jetten M.S.M."/>
            <person name="Mascher T."/>
            <person name="Medema M.H."/>
            <person name="Devos D.P."/>
            <person name="Kaster A.-K."/>
            <person name="Ovreas L."/>
            <person name="Rohde M."/>
            <person name="Galperin M.Y."/>
            <person name="Jogler C."/>
        </authorList>
    </citation>
    <scope>NUCLEOTIDE SEQUENCE [LARGE SCALE GENOMIC DNA]</scope>
    <source>
        <strain evidence="1 2">DSM 8797</strain>
    </source>
</reference>
<evidence type="ECO:0000313" key="1">
    <source>
        <dbReference type="EMBL" id="QEG15770.1"/>
    </source>
</evidence>
<sequence>MSKLVDRLPMLVELRSENREIVRANANDSVKDRNGSSTNMLALDLRFFAVADYYLKHDVDSFQRQLTEAAELDIGLFLRHAAGEPIDDSLVSMLSYKSLFNALAAKNRDVAKRLALNMGGRDVLEKKYDHPFDYVMGYTLRAFVLNDFAEMERWLPKLFVACEQHKLTDLLGYAQVFQAILEKNTLLANEGFQSIVRGHVRQTKANRIFANTIDEILCIWGIGMANLAAARQLQIAAIPPLLPGDLINPTDIRE</sequence>
<protein>
    <submittedName>
        <fullName evidence="1">Uncharacterized protein</fullName>
    </submittedName>
</protein>
<dbReference type="RefSeq" id="WP_044240465.1">
    <property type="nucleotide sequence ID" value="NZ_CP042910.1"/>
</dbReference>
<evidence type="ECO:0000313" key="2">
    <source>
        <dbReference type="Proteomes" id="UP000322887"/>
    </source>
</evidence>
<dbReference type="GeneID" id="98646241"/>
<organism evidence="1 2">
    <name type="scientific">Gimesia maris</name>
    <dbReference type="NCBI Taxonomy" id="122"/>
    <lineage>
        <taxon>Bacteria</taxon>
        <taxon>Pseudomonadati</taxon>
        <taxon>Planctomycetota</taxon>
        <taxon>Planctomycetia</taxon>
        <taxon>Planctomycetales</taxon>
        <taxon>Planctomycetaceae</taxon>
        <taxon>Gimesia</taxon>
    </lineage>
</organism>
<proteinExistence type="predicted"/>
<dbReference type="EMBL" id="CP042910">
    <property type="protein sequence ID" value="QEG15770.1"/>
    <property type="molecule type" value="Genomic_DNA"/>
</dbReference>
<keyword evidence="2" id="KW-1185">Reference proteome</keyword>
<dbReference type="Proteomes" id="UP000322887">
    <property type="component" value="Chromosome"/>
</dbReference>
<gene>
    <name evidence="1" type="ORF">GmarT_16130</name>
</gene>